<gene>
    <name evidence="2" type="ORF">GCWU000342_01209</name>
</gene>
<evidence type="ECO:0000313" key="2">
    <source>
        <dbReference type="EMBL" id="EEP28401.1"/>
    </source>
</evidence>
<dbReference type="Pfam" id="PF09579">
    <property type="entry name" value="Spore_YtfJ"/>
    <property type="match status" value="1"/>
</dbReference>
<name>C4GBA8_9FIRM</name>
<dbReference type="EMBL" id="ACIP02000002">
    <property type="protein sequence ID" value="EEP28401.1"/>
    <property type="molecule type" value="Genomic_DNA"/>
</dbReference>
<sequence>MAANEGIKSSVASMINGLDQFVSSKTVVGDPIHIDDTIIIPLVSVSFGMGAGSMGPKDYQAGGMGGRVSPNSVIVIHNGITRLINISTHSGMDRILDMVPDFVDRFTTARADKKEKQDRQDKSLSETARDKAAEAIRQKVSQKDQK</sequence>
<accession>C4GBA8</accession>
<evidence type="ECO:0000256" key="1">
    <source>
        <dbReference type="SAM" id="MobiDB-lite"/>
    </source>
</evidence>
<dbReference type="PANTHER" id="PTHR39162">
    <property type="entry name" value="GLL3345 PROTEIN"/>
    <property type="match status" value="1"/>
</dbReference>
<dbReference type="AlphaFoldDB" id="C4GBA8"/>
<dbReference type="eggNOG" id="COG3874">
    <property type="taxonomic scope" value="Bacteria"/>
</dbReference>
<dbReference type="InterPro" id="IPR014229">
    <property type="entry name" value="Spore_YtfJ"/>
</dbReference>
<feature type="compositionally biased region" description="Basic and acidic residues" evidence="1">
    <location>
        <begin position="110"/>
        <end position="146"/>
    </location>
</feature>
<dbReference type="RefSeq" id="WP_006906219.1">
    <property type="nucleotide sequence ID" value="NZ_GG665866.1"/>
</dbReference>
<feature type="region of interest" description="Disordered" evidence="1">
    <location>
        <begin position="108"/>
        <end position="146"/>
    </location>
</feature>
<keyword evidence="3" id="KW-1185">Reference proteome</keyword>
<dbReference type="STRING" id="626523.GCWU000342_01209"/>
<proteinExistence type="predicted"/>
<comment type="caution">
    <text evidence="2">The sequence shown here is derived from an EMBL/GenBank/DDBJ whole genome shotgun (WGS) entry which is preliminary data.</text>
</comment>
<dbReference type="PANTHER" id="PTHR39162:SF1">
    <property type="entry name" value="SPORULATION PROTEIN YTFJ"/>
    <property type="match status" value="1"/>
</dbReference>
<protein>
    <submittedName>
        <fullName evidence="2">Sporulation protein YtfJ</fullName>
    </submittedName>
</protein>
<evidence type="ECO:0000313" key="3">
    <source>
        <dbReference type="Proteomes" id="UP000003494"/>
    </source>
</evidence>
<reference evidence="2" key="1">
    <citation type="submission" date="2009-04" db="EMBL/GenBank/DDBJ databases">
        <authorList>
            <person name="Weinstock G."/>
            <person name="Sodergren E."/>
            <person name="Clifton S."/>
            <person name="Fulton L."/>
            <person name="Fulton B."/>
            <person name="Courtney L."/>
            <person name="Fronick C."/>
            <person name="Harrison M."/>
            <person name="Strong C."/>
            <person name="Farmer C."/>
            <person name="Delahaunty K."/>
            <person name="Markovic C."/>
            <person name="Hall O."/>
            <person name="Minx P."/>
            <person name="Tomlinson C."/>
            <person name="Mitreva M."/>
            <person name="Nelson J."/>
            <person name="Hou S."/>
            <person name="Wollam A."/>
            <person name="Pepin K.H."/>
            <person name="Johnson M."/>
            <person name="Bhonagiri V."/>
            <person name="Nash W.E."/>
            <person name="Warren W."/>
            <person name="Chinwalla A."/>
            <person name="Mardis E.R."/>
            <person name="Wilson R.K."/>
        </authorList>
    </citation>
    <scope>NUCLEOTIDE SEQUENCE [LARGE SCALE GENOMIC DNA]</scope>
    <source>
        <strain evidence="2">DSM 14600</strain>
    </source>
</reference>
<organism evidence="2 3">
    <name type="scientific">Shuttleworthella satelles DSM 14600</name>
    <dbReference type="NCBI Taxonomy" id="626523"/>
    <lineage>
        <taxon>Bacteria</taxon>
        <taxon>Bacillati</taxon>
        <taxon>Bacillota</taxon>
        <taxon>Clostridia</taxon>
        <taxon>Lachnospirales</taxon>
        <taxon>Lachnospiraceae</taxon>
        <taxon>Shuttleworthella</taxon>
    </lineage>
</organism>
<dbReference type="HOGENOM" id="CLU_115880_1_0_9"/>
<dbReference type="Proteomes" id="UP000003494">
    <property type="component" value="Unassembled WGS sequence"/>
</dbReference>